<evidence type="ECO:0000256" key="4">
    <source>
        <dbReference type="ARBA" id="ARBA00023125"/>
    </source>
</evidence>
<dbReference type="OrthoDB" id="2143914at2759"/>
<sequence length="486" mass="55201">MGQEDELMMMRKGPWTEQEDDQLVSVVNMCGDRRWDFIAKVSGLKRSGKSCRLRWVNYLNPGLKRGKMTPQEEHQILGLHTKWGNRWSKIARKLPGRTDNEIKNYWRTHMRKMSQKNKRMLSPSPSMSNSSAYSSITSNPTLDSLPVTETIETVSFINGKNNNDKKKNSATSMYSAIEGQDSYDSMDEIWKDIALLDDDDGVTSVFGSYSEITPSSIWDYPLSTLWTIDGQDETSSLTLWAETNWAEYGGHISNDMWANPKSWAAWDVMGRITCYGATCLVLFQLGMAMCHGPVDKVRMKDQIPGNSNGNPKAVMYALVYRVTFLIFPICNCTLTGESPPGFLHPRRPPKAAGKRPIYRRHEIRVLELQMIWEYRLAGVHEARRCDTPGPPRYAAAQQEAHPRYAANIAGGLTPEIRRGTRRGFKHSIATLNLRLLHLKPSWKPLETCKSLELEGLKLINLLEARRTITTTLLFEEVAVQKHLGAF</sequence>
<evidence type="ECO:0000256" key="6">
    <source>
        <dbReference type="ARBA" id="ARBA00023242"/>
    </source>
</evidence>
<accession>A0A5N6NBT9</accession>
<dbReference type="AlphaFoldDB" id="A0A5N6NBT9"/>
<proteinExistence type="predicted"/>
<dbReference type="Gene3D" id="1.10.10.60">
    <property type="entry name" value="Homeodomain-like"/>
    <property type="match status" value="2"/>
</dbReference>
<dbReference type="GO" id="GO:0005634">
    <property type="term" value="C:nucleus"/>
    <property type="evidence" value="ECO:0007669"/>
    <property type="project" value="UniProtKB-SubCell"/>
</dbReference>
<dbReference type="Proteomes" id="UP000326396">
    <property type="component" value="Linkage Group LG2"/>
</dbReference>
<evidence type="ECO:0000259" key="9">
    <source>
        <dbReference type="PROSITE" id="PS50090"/>
    </source>
</evidence>
<comment type="function">
    <text evidence="7">Transcription factor.</text>
</comment>
<dbReference type="SMART" id="SM00717">
    <property type="entry name" value="SANT"/>
    <property type="match status" value="2"/>
</dbReference>
<dbReference type="InterPro" id="IPR017930">
    <property type="entry name" value="Myb_dom"/>
</dbReference>
<keyword evidence="6" id="KW-0539">Nucleus</keyword>
<gene>
    <name evidence="11" type="ORF">E3N88_22540</name>
</gene>
<evidence type="ECO:0000313" key="12">
    <source>
        <dbReference type="Proteomes" id="UP000326396"/>
    </source>
</evidence>
<comment type="caution">
    <text evidence="11">The sequence shown here is derived from an EMBL/GenBank/DDBJ whole genome shotgun (WGS) entry which is preliminary data.</text>
</comment>
<dbReference type="InterPro" id="IPR044676">
    <property type="entry name" value="EOBI/EOBII-like_plant"/>
</dbReference>
<evidence type="ECO:0000259" key="10">
    <source>
        <dbReference type="PROSITE" id="PS51294"/>
    </source>
</evidence>
<feature type="region of interest" description="Disordered" evidence="8">
    <location>
        <begin position="113"/>
        <end position="135"/>
    </location>
</feature>
<keyword evidence="12" id="KW-1185">Reference proteome</keyword>
<feature type="domain" description="Myb-like" evidence="9">
    <location>
        <begin position="60"/>
        <end position="110"/>
    </location>
</feature>
<feature type="compositionally biased region" description="Low complexity" evidence="8">
    <location>
        <begin position="122"/>
        <end position="135"/>
    </location>
</feature>
<dbReference type="PANTHER" id="PTHR45675:SF126">
    <property type="entry name" value="MYB-RELATED PROTEIN MYBAS1-RELATED"/>
    <property type="match status" value="1"/>
</dbReference>
<evidence type="ECO:0000256" key="3">
    <source>
        <dbReference type="ARBA" id="ARBA00023015"/>
    </source>
</evidence>
<organism evidence="11 12">
    <name type="scientific">Mikania micrantha</name>
    <name type="common">bitter vine</name>
    <dbReference type="NCBI Taxonomy" id="192012"/>
    <lineage>
        <taxon>Eukaryota</taxon>
        <taxon>Viridiplantae</taxon>
        <taxon>Streptophyta</taxon>
        <taxon>Embryophyta</taxon>
        <taxon>Tracheophyta</taxon>
        <taxon>Spermatophyta</taxon>
        <taxon>Magnoliopsida</taxon>
        <taxon>eudicotyledons</taxon>
        <taxon>Gunneridae</taxon>
        <taxon>Pentapetalae</taxon>
        <taxon>asterids</taxon>
        <taxon>campanulids</taxon>
        <taxon>Asterales</taxon>
        <taxon>Asteraceae</taxon>
        <taxon>Asteroideae</taxon>
        <taxon>Heliantheae alliance</taxon>
        <taxon>Eupatorieae</taxon>
        <taxon>Mikania</taxon>
    </lineage>
</organism>
<evidence type="ECO:0000256" key="1">
    <source>
        <dbReference type="ARBA" id="ARBA00004123"/>
    </source>
</evidence>
<feature type="domain" description="HTH myb-type" evidence="10">
    <location>
        <begin position="60"/>
        <end position="114"/>
    </location>
</feature>
<dbReference type="PROSITE" id="PS50090">
    <property type="entry name" value="MYB_LIKE"/>
    <property type="match status" value="2"/>
</dbReference>
<evidence type="ECO:0000256" key="5">
    <source>
        <dbReference type="ARBA" id="ARBA00023163"/>
    </source>
</evidence>
<comment type="subcellular location">
    <subcellularLocation>
        <location evidence="1">Nucleus</location>
    </subcellularLocation>
</comment>
<dbReference type="CDD" id="cd00167">
    <property type="entry name" value="SANT"/>
    <property type="match status" value="2"/>
</dbReference>
<dbReference type="SUPFAM" id="SSF46689">
    <property type="entry name" value="Homeodomain-like"/>
    <property type="match status" value="1"/>
</dbReference>
<dbReference type="GO" id="GO:0003700">
    <property type="term" value="F:DNA-binding transcription factor activity"/>
    <property type="evidence" value="ECO:0007669"/>
    <property type="project" value="InterPro"/>
</dbReference>
<feature type="domain" description="Myb-like" evidence="9">
    <location>
        <begin position="10"/>
        <end position="59"/>
    </location>
</feature>
<keyword evidence="3" id="KW-0805">Transcription regulation</keyword>
<name>A0A5N6NBT9_9ASTR</name>
<reference evidence="11 12" key="1">
    <citation type="submission" date="2019-05" db="EMBL/GenBank/DDBJ databases">
        <title>Mikania micrantha, genome provides insights into the molecular mechanism of rapid growth.</title>
        <authorList>
            <person name="Liu B."/>
        </authorList>
    </citation>
    <scope>NUCLEOTIDE SEQUENCE [LARGE SCALE GENOMIC DNA]</scope>
    <source>
        <strain evidence="11">NLD-2019</strain>
        <tissue evidence="11">Leaf</tissue>
    </source>
</reference>
<dbReference type="InterPro" id="IPR001005">
    <property type="entry name" value="SANT/Myb"/>
</dbReference>
<keyword evidence="5" id="KW-0804">Transcription</keyword>
<keyword evidence="4" id="KW-0238">DNA-binding</keyword>
<dbReference type="Pfam" id="PF00249">
    <property type="entry name" value="Myb_DNA-binding"/>
    <property type="match status" value="2"/>
</dbReference>
<dbReference type="FunFam" id="1.10.10.60:FF:000259">
    <property type="entry name" value="MYB transcription factor"/>
    <property type="match status" value="1"/>
</dbReference>
<dbReference type="PROSITE" id="PS51294">
    <property type="entry name" value="HTH_MYB"/>
    <property type="match status" value="2"/>
</dbReference>
<feature type="domain" description="HTH myb-type" evidence="10">
    <location>
        <begin position="11"/>
        <end position="59"/>
    </location>
</feature>
<evidence type="ECO:0000256" key="8">
    <source>
        <dbReference type="SAM" id="MobiDB-lite"/>
    </source>
</evidence>
<keyword evidence="2" id="KW-0677">Repeat</keyword>
<protein>
    <submittedName>
        <fullName evidence="11">Uncharacterized protein</fullName>
    </submittedName>
</protein>
<dbReference type="EMBL" id="SZYD01000012">
    <property type="protein sequence ID" value="KAD4584939.1"/>
    <property type="molecule type" value="Genomic_DNA"/>
</dbReference>
<dbReference type="FunFam" id="1.10.10.60:FF:000011">
    <property type="entry name" value="Myb transcription factor"/>
    <property type="match status" value="1"/>
</dbReference>
<dbReference type="PANTHER" id="PTHR45675">
    <property type="entry name" value="MYB TRANSCRIPTION FACTOR-RELATED-RELATED"/>
    <property type="match status" value="1"/>
</dbReference>
<evidence type="ECO:0000313" key="11">
    <source>
        <dbReference type="EMBL" id="KAD4584939.1"/>
    </source>
</evidence>
<dbReference type="InterPro" id="IPR009057">
    <property type="entry name" value="Homeodomain-like_sf"/>
</dbReference>
<dbReference type="GO" id="GO:0043565">
    <property type="term" value="F:sequence-specific DNA binding"/>
    <property type="evidence" value="ECO:0007669"/>
    <property type="project" value="InterPro"/>
</dbReference>
<evidence type="ECO:0000256" key="7">
    <source>
        <dbReference type="ARBA" id="ARBA00057804"/>
    </source>
</evidence>
<evidence type="ECO:0000256" key="2">
    <source>
        <dbReference type="ARBA" id="ARBA00022737"/>
    </source>
</evidence>